<feature type="domain" description="DUF305" evidence="3">
    <location>
        <begin position="54"/>
        <end position="209"/>
    </location>
</feature>
<evidence type="ECO:0000256" key="1">
    <source>
        <dbReference type="SAM" id="MobiDB-lite"/>
    </source>
</evidence>
<dbReference type="PANTHER" id="PTHR36933">
    <property type="entry name" value="SLL0788 PROTEIN"/>
    <property type="match status" value="1"/>
</dbReference>
<evidence type="ECO:0000256" key="2">
    <source>
        <dbReference type="SAM" id="SignalP"/>
    </source>
</evidence>
<comment type="caution">
    <text evidence="4">The sequence shown here is derived from an EMBL/GenBank/DDBJ whole genome shotgun (WGS) entry which is preliminary data.</text>
</comment>
<feature type="compositionally biased region" description="Low complexity" evidence="1">
    <location>
        <begin position="126"/>
        <end position="140"/>
    </location>
</feature>
<dbReference type="InterPro" id="IPR012347">
    <property type="entry name" value="Ferritin-like"/>
</dbReference>
<keyword evidence="5" id="KW-1185">Reference proteome</keyword>
<dbReference type="InterPro" id="IPR005183">
    <property type="entry name" value="DUF305_CopM-like"/>
</dbReference>
<accession>A0ABP6T334</accession>
<protein>
    <submittedName>
        <fullName evidence="4">DUF305 domain-containing protein</fullName>
    </submittedName>
</protein>
<dbReference type="PROSITE" id="PS51257">
    <property type="entry name" value="PROKAR_LIPOPROTEIN"/>
    <property type="match status" value="1"/>
</dbReference>
<name>A0ABP6T334_9ACTN</name>
<evidence type="ECO:0000313" key="4">
    <source>
        <dbReference type="EMBL" id="GAA3390368.1"/>
    </source>
</evidence>
<keyword evidence="2" id="KW-0732">Signal</keyword>
<dbReference type="Proteomes" id="UP001501676">
    <property type="component" value="Unassembled WGS sequence"/>
</dbReference>
<dbReference type="EMBL" id="BAAAYN010000028">
    <property type="protein sequence ID" value="GAA3390368.1"/>
    <property type="molecule type" value="Genomic_DNA"/>
</dbReference>
<dbReference type="PANTHER" id="PTHR36933:SF1">
    <property type="entry name" value="SLL0788 PROTEIN"/>
    <property type="match status" value="1"/>
</dbReference>
<sequence length="212" mass="21925">MKRLAIPALVLAIGALAACGGNDSGTNGMDHGSSATASASSSSAAAVTAHNAADVTFAQEMIVHHRGAIKMASLATSRASNSEVKALASKIQQAQQPEIDTMSDWLTAWGEKIPAESAEMDHGSGDMDMGSSASPMPGGMTDEQMAALEKASGKEFDTMFLNMMIEHHNGAITMAKTEQSAGQNTAAKTLAGKIIADQSAEITQMRTLLQTV</sequence>
<evidence type="ECO:0000259" key="3">
    <source>
        <dbReference type="Pfam" id="PF03713"/>
    </source>
</evidence>
<reference evidence="5" key="1">
    <citation type="journal article" date="2019" name="Int. J. Syst. Evol. Microbiol.">
        <title>The Global Catalogue of Microorganisms (GCM) 10K type strain sequencing project: providing services to taxonomists for standard genome sequencing and annotation.</title>
        <authorList>
            <consortium name="The Broad Institute Genomics Platform"/>
            <consortium name="The Broad Institute Genome Sequencing Center for Infectious Disease"/>
            <person name="Wu L."/>
            <person name="Ma J."/>
        </authorList>
    </citation>
    <scope>NUCLEOTIDE SEQUENCE [LARGE SCALE GENOMIC DNA]</scope>
    <source>
        <strain evidence="5">JCM 9458</strain>
    </source>
</reference>
<feature type="chain" id="PRO_5045479211" evidence="2">
    <location>
        <begin position="18"/>
        <end position="212"/>
    </location>
</feature>
<proteinExistence type="predicted"/>
<dbReference type="Pfam" id="PF03713">
    <property type="entry name" value="DUF305"/>
    <property type="match status" value="1"/>
</dbReference>
<dbReference type="RefSeq" id="WP_345730064.1">
    <property type="nucleotide sequence ID" value="NZ_BAAAYN010000028.1"/>
</dbReference>
<gene>
    <name evidence="4" type="ORF">GCM10020369_44040</name>
</gene>
<evidence type="ECO:0000313" key="5">
    <source>
        <dbReference type="Proteomes" id="UP001501676"/>
    </source>
</evidence>
<organism evidence="4 5">
    <name type="scientific">Cryptosporangium minutisporangium</name>
    <dbReference type="NCBI Taxonomy" id="113569"/>
    <lineage>
        <taxon>Bacteria</taxon>
        <taxon>Bacillati</taxon>
        <taxon>Actinomycetota</taxon>
        <taxon>Actinomycetes</taxon>
        <taxon>Cryptosporangiales</taxon>
        <taxon>Cryptosporangiaceae</taxon>
        <taxon>Cryptosporangium</taxon>
    </lineage>
</organism>
<feature type="signal peptide" evidence="2">
    <location>
        <begin position="1"/>
        <end position="17"/>
    </location>
</feature>
<dbReference type="Gene3D" id="1.20.1260.10">
    <property type="match status" value="1"/>
</dbReference>
<feature type="region of interest" description="Disordered" evidence="1">
    <location>
        <begin position="119"/>
        <end position="141"/>
    </location>
</feature>